<dbReference type="PANTHER" id="PTHR43744">
    <property type="entry name" value="ABC TRANSPORTER PERMEASE PROTEIN MG189-RELATED-RELATED"/>
    <property type="match status" value="1"/>
</dbReference>
<proteinExistence type="inferred from homology"/>
<dbReference type="Gene3D" id="1.10.3720.10">
    <property type="entry name" value="MetI-like"/>
    <property type="match status" value="1"/>
</dbReference>
<feature type="transmembrane region" description="Helical" evidence="7">
    <location>
        <begin position="183"/>
        <end position="205"/>
    </location>
</feature>
<keyword evidence="5 7" id="KW-1133">Transmembrane helix</keyword>
<feature type="transmembrane region" description="Helical" evidence="7">
    <location>
        <begin position="12"/>
        <end position="34"/>
    </location>
</feature>
<evidence type="ECO:0000256" key="6">
    <source>
        <dbReference type="ARBA" id="ARBA00023136"/>
    </source>
</evidence>
<feature type="transmembrane region" description="Helical" evidence="7">
    <location>
        <begin position="138"/>
        <end position="162"/>
    </location>
</feature>
<dbReference type="PANTHER" id="PTHR43744:SF12">
    <property type="entry name" value="ABC TRANSPORTER PERMEASE PROTEIN MG189-RELATED"/>
    <property type="match status" value="1"/>
</dbReference>
<reference evidence="10" key="1">
    <citation type="journal article" date="2019" name="Int. J. Syst. Evol. Microbiol.">
        <title>The Global Catalogue of Microorganisms (GCM) 10K type strain sequencing project: providing services to taxonomists for standard genome sequencing and annotation.</title>
        <authorList>
            <consortium name="The Broad Institute Genomics Platform"/>
            <consortium name="The Broad Institute Genome Sequencing Center for Infectious Disease"/>
            <person name="Wu L."/>
            <person name="Ma J."/>
        </authorList>
    </citation>
    <scope>NUCLEOTIDE SEQUENCE [LARGE SCALE GENOMIC DNA]</scope>
    <source>
        <strain evidence="10">CGMCC 4.1641</strain>
    </source>
</reference>
<evidence type="ECO:0000259" key="8">
    <source>
        <dbReference type="PROSITE" id="PS50928"/>
    </source>
</evidence>
<comment type="subcellular location">
    <subcellularLocation>
        <location evidence="1 7">Cell membrane</location>
        <topology evidence="1 7">Multi-pass membrane protein</topology>
    </subcellularLocation>
</comment>
<evidence type="ECO:0000256" key="4">
    <source>
        <dbReference type="ARBA" id="ARBA00022692"/>
    </source>
</evidence>
<evidence type="ECO:0000256" key="3">
    <source>
        <dbReference type="ARBA" id="ARBA00022475"/>
    </source>
</evidence>
<evidence type="ECO:0000256" key="1">
    <source>
        <dbReference type="ARBA" id="ARBA00004651"/>
    </source>
</evidence>
<dbReference type="InterPro" id="IPR035906">
    <property type="entry name" value="MetI-like_sf"/>
</dbReference>
<dbReference type="Pfam" id="PF00528">
    <property type="entry name" value="BPD_transp_1"/>
    <property type="match status" value="1"/>
</dbReference>
<accession>A0ABV8SHB2</accession>
<comment type="caution">
    <text evidence="9">The sequence shown here is derived from an EMBL/GenBank/DDBJ whole genome shotgun (WGS) entry which is preliminary data.</text>
</comment>
<keyword evidence="6 7" id="KW-0472">Membrane</keyword>
<organism evidence="9 10">
    <name type="scientific">Cohnella boryungensis</name>
    <dbReference type="NCBI Taxonomy" id="768479"/>
    <lineage>
        <taxon>Bacteria</taxon>
        <taxon>Bacillati</taxon>
        <taxon>Bacillota</taxon>
        <taxon>Bacilli</taxon>
        <taxon>Bacillales</taxon>
        <taxon>Paenibacillaceae</taxon>
        <taxon>Cohnella</taxon>
    </lineage>
</organism>
<protein>
    <submittedName>
        <fullName evidence="9">Carbohydrate ABC transporter permease</fullName>
    </submittedName>
</protein>
<keyword evidence="2 7" id="KW-0813">Transport</keyword>
<evidence type="ECO:0000256" key="7">
    <source>
        <dbReference type="RuleBase" id="RU363032"/>
    </source>
</evidence>
<dbReference type="RefSeq" id="WP_204602335.1">
    <property type="nucleotide sequence ID" value="NZ_JBHSED010000065.1"/>
</dbReference>
<feature type="transmembrane region" description="Helical" evidence="7">
    <location>
        <begin position="110"/>
        <end position="132"/>
    </location>
</feature>
<keyword evidence="10" id="KW-1185">Reference proteome</keyword>
<dbReference type="SUPFAM" id="SSF161098">
    <property type="entry name" value="MetI-like"/>
    <property type="match status" value="1"/>
</dbReference>
<feature type="transmembrane region" description="Helical" evidence="7">
    <location>
        <begin position="77"/>
        <end position="98"/>
    </location>
</feature>
<dbReference type="PROSITE" id="PS50928">
    <property type="entry name" value="ABC_TM1"/>
    <property type="match status" value="1"/>
</dbReference>
<comment type="similarity">
    <text evidence="7">Belongs to the binding-protein-dependent transport system permease family.</text>
</comment>
<evidence type="ECO:0000313" key="10">
    <source>
        <dbReference type="Proteomes" id="UP001595755"/>
    </source>
</evidence>
<name>A0ABV8SHB2_9BACL</name>
<evidence type="ECO:0000256" key="5">
    <source>
        <dbReference type="ARBA" id="ARBA00022989"/>
    </source>
</evidence>
<keyword evidence="4 7" id="KW-0812">Transmembrane</keyword>
<evidence type="ECO:0000313" key="9">
    <source>
        <dbReference type="EMBL" id="MFC4306655.1"/>
    </source>
</evidence>
<sequence length="277" mass="31077">MNQLFGIRAIRFALYVFVLIGAIASLFPIVWMFATSFKTYEQALTYPPQLFSLPLTFSGYAELINESGIFRYFGNSMIYAVAGTFLAVLFSSLAGYAFAKYRFKGNRALFLFVLATMMIPGQITLIPVFVLLSDLGWINTFLALIVPGLASPFGIFLIRQFAQGIPDDLIEAARIDGAKDLMIFAKVFIPLCMPAISTLMVLDFMGRWNDLVWPLIVTNSADMKTLQLALTSIARTQYDIKWNTLSAGMVLTFLPIFFLYVFFQKYFTQGIAMTGTK</sequence>
<dbReference type="CDD" id="cd06261">
    <property type="entry name" value="TM_PBP2"/>
    <property type="match status" value="1"/>
</dbReference>
<gene>
    <name evidence="9" type="ORF">ACFO1S_24860</name>
</gene>
<keyword evidence="3" id="KW-1003">Cell membrane</keyword>
<dbReference type="Proteomes" id="UP001595755">
    <property type="component" value="Unassembled WGS sequence"/>
</dbReference>
<feature type="domain" description="ABC transmembrane type-1" evidence="8">
    <location>
        <begin position="73"/>
        <end position="263"/>
    </location>
</feature>
<evidence type="ECO:0000256" key="2">
    <source>
        <dbReference type="ARBA" id="ARBA00022448"/>
    </source>
</evidence>
<dbReference type="EMBL" id="JBHSED010000065">
    <property type="protein sequence ID" value="MFC4306655.1"/>
    <property type="molecule type" value="Genomic_DNA"/>
</dbReference>
<dbReference type="InterPro" id="IPR000515">
    <property type="entry name" value="MetI-like"/>
</dbReference>
<feature type="transmembrane region" description="Helical" evidence="7">
    <location>
        <begin position="245"/>
        <end position="263"/>
    </location>
</feature>